<dbReference type="PANTHER" id="PTHR34301:SF8">
    <property type="entry name" value="ATPASE DOMAIN-CONTAINING PROTEIN"/>
    <property type="match status" value="1"/>
</dbReference>
<feature type="non-terminal residue" evidence="1">
    <location>
        <position position="1"/>
    </location>
</feature>
<dbReference type="InterPro" id="IPR027417">
    <property type="entry name" value="P-loop_NTPase"/>
</dbReference>
<dbReference type="PANTHER" id="PTHR34301">
    <property type="entry name" value="DNA-BINDING PROTEIN-RELATED"/>
    <property type="match status" value="1"/>
</dbReference>
<protein>
    <submittedName>
        <fullName evidence="1">Uncharacterized protein</fullName>
    </submittedName>
</protein>
<reference evidence="1 2" key="1">
    <citation type="journal article" date="2020" name="Front. Microbiol.">
        <title>Single-cell genomics of novel Actinobacteria with the Wood-Ljungdahl pathway discovered in a serpentinizing system.</title>
        <authorList>
            <person name="Merino N."/>
            <person name="Kawai M."/>
            <person name="Boyd E.S."/>
            <person name="Colman D.R."/>
            <person name="McGlynn S.E."/>
            <person name="Nealson K.H."/>
            <person name="Kurokawa K."/>
            <person name="Hongoh Y."/>
        </authorList>
    </citation>
    <scope>NUCLEOTIDE SEQUENCE [LARGE SCALE GENOMIC DNA]</scope>
    <source>
        <strain evidence="1 2">S42</strain>
    </source>
</reference>
<name>A0A6V8PP53_9ACTN</name>
<comment type="caution">
    <text evidence="1">The sequence shown here is derived from an EMBL/GenBank/DDBJ whole genome shotgun (WGS) entry which is preliminary data.</text>
</comment>
<organism evidence="1 2">
    <name type="scientific">Candidatus Hakubella thermalkaliphila</name>
    <dbReference type="NCBI Taxonomy" id="2754717"/>
    <lineage>
        <taxon>Bacteria</taxon>
        <taxon>Bacillati</taxon>
        <taxon>Actinomycetota</taxon>
        <taxon>Actinomycetota incertae sedis</taxon>
        <taxon>Candidatus Hakubellales</taxon>
        <taxon>Candidatus Hakubellaceae</taxon>
        <taxon>Candidatus Hakubella</taxon>
    </lineage>
</organism>
<accession>A0A6V8PP53</accession>
<dbReference type="Proteomes" id="UP000568877">
    <property type="component" value="Unassembled WGS sequence"/>
</dbReference>
<sequence length="196" mass="21250">CFWACAVGAAPVSACLTLERLLETEVGTAPLVVRTAGAVSRELGRSKPDYGLLLKLAFDFPDQLGQTLGRPLMCFLDEFPELSSLGNFPGVGDPLKHFRASLQQQSQVSYVITGSAIAVMEQLVRDHESPLFLQFRTLQLRPFTREDSRELVEKLIGPLAPAAHAAIYTYTFGASLLCYRTGRATAGTGASRTRSG</sequence>
<dbReference type="AlphaFoldDB" id="A0A6V8PP53"/>
<dbReference type="Gene3D" id="3.40.50.300">
    <property type="entry name" value="P-loop containing nucleotide triphosphate hydrolases"/>
    <property type="match status" value="1"/>
</dbReference>
<gene>
    <name evidence="1" type="ORF">HKBW3S42_01901</name>
</gene>
<dbReference type="EMBL" id="BLSA01000563">
    <property type="protein sequence ID" value="GFP33564.1"/>
    <property type="molecule type" value="Genomic_DNA"/>
</dbReference>
<evidence type="ECO:0000313" key="2">
    <source>
        <dbReference type="Proteomes" id="UP000568877"/>
    </source>
</evidence>
<dbReference type="SUPFAM" id="SSF52540">
    <property type="entry name" value="P-loop containing nucleoside triphosphate hydrolases"/>
    <property type="match status" value="1"/>
</dbReference>
<proteinExistence type="predicted"/>
<evidence type="ECO:0000313" key="1">
    <source>
        <dbReference type="EMBL" id="GFP33564.1"/>
    </source>
</evidence>